<dbReference type="Gene3D" id="3.30.420.40">
    <property type="match status" value="2"/>
</dbReference>
<keyword evidence="3" id="KW-1185">Reference proteome</keyword>
<dbReference type="InterPro" id="IPR036388">
    <property type="entry name" value="WH-like_DNA-bd_sf"/>
</dbReference>
<reference evidence="2 3" key="1">
    <citation type="submission" date="2023-01" db="EMBL/GenBank/DDBJ databases">
        <title>Characterization of estradiol degrading bacteria Microbacterium sp. MZT7 and reveal degrading genes through genome analysis.</title>
        <authorList>
            <person name="Hao P."/>
            <person name="Gao Y."/>
        </authorList>
    </citation>
    <scope>NUCLEOTIDE SEQUENCE [LARGE SCALE GENOMIC DNA]</scope>
    <source>
        <strain evidence="2 3">MZT7</strain>
    </source>
</reference>
<dbReference type="SUPFAM" id="SSF46785">
    <property type="entry name" value="Winged helix' DNA-binding domain"/>
    <property type="match status" value="1"/>
</dbReference>
<protein>
    <submittedName>
        <fullName evidence="2">ROK family transcriptional regulator</fullName>
    </submittedName>
</protein>
<accession>A0ABY3RXE9</accession>
<dbReference type="Proteomes" id="UP001199642">
    <property type="component" value="Chromosome"/>
</dbReference>
<evidence type="ECO:0000256" key="1">
    <source>
        <dbReference type="ARBA" id="ARBA00006479"/>
    </source>
</evidence>
<dbReference type="PANTHER" id="PTHR18964:SF173">
    <property type="entry name" value="GLUCOKINASE"/>
    <property type="match status" value="1"/>
</dbReference>
<evidence type="ECO:0000313" key="3">
    <source>
        <dbReference type="Proteomes" id="UP001199642"/>
    </source>
</evidence>
<dbReference type="Pfam" id="PF13412">
    <property type="entry name" value="HTH_24"/>
    <property type="match status" value="1"/>
</dbReference>
<dbReference type="EMBL" id="CP082781">
    <property type="protein sequence ID" value="UGS28557.1"/>
    <property type="molecule type" value="Genomic_DNA"/>
</dbReference>
<evidence type="ECO:0000313" key="2">
    <source>
        <dbReference type="EMBL" id="UGS28557.1"/>
    </source>
</evidence>
<name>A0ABY3RXE9_9MICO</name>
<dbReference type="InterPro" id="IPR036390">
    <property type="entry name" value="WH_DNA-bd_sf"/>
</dbReference>
<dbReference type="InterPro" id="IPR043129">
    <property type="entry name" value="ATPase_NBD"/>
</dbReference>
<proteinExistence type="inferred from homology"/>
<sequence length="412" mass="42882">MRTGRDARPSEYLCVIQGRRSCGGSVNAAAHTPHSAGDLFQLIRTGRAQSRADLARLTGLSASTVALRVEELIARDYVEETGHGESRGGRRPRVLAVKAGGGVVVGIDLGERHATFALLDRRGDVVSSAVEEISLLDGVETVVALLWKRARELAAAHGDRVVEGVALTVPGPVDSRTSRLLAPSRMPGWNGVDVGEVLRAMTGLPVLVENDANAMAVGEYVARGGTDEQLVFVKAGSGIGCGVVVDGAVYRGFRGVAGDISHVSLHNAPPVICSCGRVGCLDVVASGAAIVDALRDAGVEVADLDDVLVLARDAHPKATSLLREAGTRAGEVLATIINFFNPQTLVLGGRLPTADAFVAGVRQALFTLCLPMSTDLLEISTSRAGVLAGARGVAWSLLEQLLEPSRIDASSA</sequence>
<dbReference type="Gene3D" id="1.10.10.10">
    <property type="entry name" value="Winged helix-like DNA-binding domain superfamily/Winged helix DNA-binding domain"/>
    <property type="match status" value="1"/>
</dbReference>
<organism evidence="2 3">
    <name type="scientific">Microbacterium resistens</name>
    <dbReference type="NCBI Taxonomy" id="156977"/>
    <lineage>
        <taxon>Bacteria</taxon>
        <taxon>Bacillati</taxon>
        <taxon>Actinomycetota</taxon>
        <taxon>Actinomycetes</taxon>
        <taxon>Micrococcales</taxon>
        <taxon>Microbacteriaceae</taxon>
        <taxon>Microbacterium</taxon>
    </lineage>
</organism>
<dbReference type="SUPFAM" id="SSF53067">
    <property type="entry name" value="Actin-like ATPase domain"/>
    <property type="match status" value="1"/>
</dbReference>
<dbReference type="Pfam" id="PF00480">
    <property type="entry name" value="ROK"/>
    <property type="match status" value="1"/>
</dbReference>
<dbReference type="InterPro" id="IPR000600">
    <property type="entry name" value="ROK"/>
</dbReference>
<dbReference type="PANTHER" id="PTHR18964">
    <property type="entry name" value="ROK (REPRESSOR, ORF, KINASE) FAMILY"/>
    <property type="match status" value="1"/>
</dbReference>
<gene>
    <name evidence="2" type="ORF">K8F61_12120</name>
</gene>
<comment type="similarity">
    <text evidence="1">Belongs to the ROK (NagC/XylR) family.</text>
</comment>